<organism evidence="7 8">
    <name type="scientific">Chitinophaga ginsengisoli</name>
    <dbReference type="NCBI Taxonomy" id="363837"/>
    <lineage>
        <taxon>Bacteria</taxon>
        <taxon>Pseudomonadati</taxon>
        <taxon>Bacteroidota</taxon>
        <taxon>Chitinophagia</taxon>
        <taxon>Chitinophagales</taxon>
        <taxon>Chitinophagaceae</taxon>
        <taxon>Chitinophaga</taxon>
    </lineage>
</organism>
<protein>
    <submittedName>
        <fullName evidence="7">Fatty acid hydroxylase family protein</fullName>
    </submittedName>
</protein>
<dbReference type="Pfam" id="PF04116">
    <property type="entry name" value="FA_hydroxylase"/>
    <property type="match status" value="1"/>
</dbReference>
<feature type="transmembrane region" description="Helical" evidence="5">
    <location>
        <begin position="149"/>
        <end position="170"/>
    </location>
</feature>
<gene>
    <name evidence="7" type="ORF">CLV42_11912</name>
</gene>
<dbReference type="InterPro" id="IPR050307">
    <property type="entry name" value="Sterol_Desaturase_Related"/>
</dbReference>
<evidence type="ECO:0000313" key="7">
    <source>
        <dbReference type="EMBL" id="PSL22992.1"/>
    </source>
</evidence>
<reference evidence="7 8" key="1">
    <citation type="submission" date="2018-03" db="EMBL/GenBank/DDBJ databases">
        <title>Genomic Encyclopedia of Archaeal and Bacterial Type Strains, Phase II (KMG-II): from individual species to whole genera.</title>
        <authorList>
            <person name="Goeker M."/>
        </authorList>
    </citation>
    <scope>NUCLEOTIDE SEQUENCE [LARGE SCALE GENOMIC DNA]</scope>
    <source>
        <strain evidence="7 8">DSM 18107</strain>
    </source>
</reference>
<name>A0A2P8FMR0_9BACT</name>
<evidence type="ECO:0000256" key="3">
    <source>
        <dbReference type="ARBA" id="ARBA00022989"/>
    </source>
</evidence>
<evidence type="ECO:0000259" key="6">
    <source>
        <dbReference type="Pfam" id="PF04116"/>
    </source>
</evidence>
<keyword evidence="3 5" id="KW-1133">Transmembrane helix</keyword>
<dbReference type="AlphaFoldDB" id="A0A2P8FMR0"/>
<proteinExistence type="predicted"/>
<feature type="domain" description="Fatty acid hydroxylase" evidence="6">
    <location>
        <begin position="110"/>
        <end position="245"/>
    </location>
</feature>
<dbReference type="GO" id="GO:0005506">
    <property type="term" value="F:iron ion binding"/>
    <property type="evidence" value="ECO:0007669"/>
    <property type="project" value="InterPro"/>
</dbReference>
<keyword evidence="2 5" id="KW-0812">Transmembrane</keyword>
<evidence type="ECO:0000256" key="1">
    <source>
        <dbReference type="ARBA" id="ARBA00004370"/>
    </source>
</evidence>
<feature type="transmembrane region" description="Helical" evidence="5">
    <location>
        <begin position="106"/>
        <end position="128"/>
    </location>
</feature>
<feature type="transmembrane region" description="Helical" evidence="5">
    <location>
        <begin position="27"/>
        <end position="48"/>
    </location>
</feature>
<dbReference type="GO" id="GO:0016491">
    <property type="term" value="F:oxidoreductase activity"/>
    <property type="evidence" value="ECO:0007669"/>
    <property type="project" value="InterPro"/>
</dbReference>
<dbReference type="GO" id="GO:0008610">
    <property type="term" value="P:lipid biosynthetic process"/>
    <property type="evidence" value="ECO:0007669"/>
    <property type="project" value="InterPro"/>
</dbReference>
<feature type="transmembrane region" description="Helical" evidence="5">
    <location>
        <begin position="69"/>
        <end position="91"/>
    </location>
</feature>
<evidence type="ECO:0000256" key="2">
    <source>
        <dbReference type="ARBA" id="ARBA00022692"/>
    </source>
</evidence>
<evidence type="ECO:0000313" key="8">
    <source>
        <dbReference type="Proteomes" id="UP000240978"/>
    </source>
</evidence>
<sequence length="248" mass="29068">MRYLAIFRLIIVPMQQFLQSFATLSEWLIGAVFLVENVLLTVLVLVLGRNIQRRLSPQTVTPIAATRNEWIICAGTNMLNTVVTYAGYWLWKQGFITISYEVSWKVITHFLLLFMAMDLLMFLFHYLIHKTFLYRAVHGLHHQAIHPKPMDLFILHPVETVCFGGLWLFLLMLFPFNIYAIILYLTLNLAFGLTGHLGIEPLPAAIRQWPVLRYLGTSTFHHEHHEYVGYNFGFYTNLWDRLFGTYRR</sequence>
<dbReference type="PANTHER" id="PTHR11863">
    <property type="entry name" value="STEROL DESATURASE"/>
    <property type="match status" value="1"/>
</dbReference>
<dbReference type="GO" id="GO:0016020">
    <property type="term" value="C:membrane"/>
    <property type="evidence" value="ECO:0007669"/>
    <property type="project" value="UniProtKB-SubCell"/>
</dbReference>
<comment type="subcellular location">
    <subcellularLocation>
        <location evidence="1">Membrane</location>
    </subcellularLocation>
</comment>
<dbReference type="Proteomes" id="UP000240978">
    <property type="component" value="Unassembled WGS sequence"/>
</dbReference>
<evidence type="ECO:0000256" key="4">
    <source>
        <dbReference type="ARBA" id="ARBA00023136"/>
    </source>
</evidence>
<keyword evidence="8" id="KW-1185">Reference proteome</keyword>
<evidence type="ECO:0000256" key="5">
    <source>
        <dbReference type="SAM" id="Phobius"/>
    </source>
</evidence>
<comment type="caution">
    <text evidence="7">The sequence shown here is derived from an EMBL/GenBank/DDBJ whole genome shotgun (WGS) entry which is preliminary data.</text>
</comment>
<dbReference type="InterPro" id="IPR006694">
    <property type="entry name" value="Fatty_acid_hydroxylase"/>
</dbReference>
<dbReference type="EMBL" id="PYGK01000019">
    <property type="protein sequence ID" value="PSL22992.1"/>
    <property type="molecule type" value="Genomic_DNA"/>
</dbReference>
<accession>A0A2P8FMR0</accession>
<keyword evidence="4 5" id="KW-0472">Membrane</keyword>
<feature type="transmembrane region" description="Helical" evidence="5">
    <location>
        <begin position="176"/>
        <end position="199"/>
    </location>
</feature>